<dbReference type="RefSeq" id="XP_015651973.1">
    <property type="nucleotide sequence ID" value="XM_015809491.1"/>
</dbReference>
<name>A0A0N0DQU5_LEPPY</name>
<accession>A0A0N0DQU5</accession>
<dbReference type="GeneID" id="26910123"/>
<evidence type="ECO:0000313" key="1">
    <source>
        <dbReference type="EMBL" id="KPA73534.1"/>
    </source>
</evidence>
<comment type="caution">
    <text evidence="1">The sequence shown here is derived from an EMBL/GenBank/DDBJ whole genome shotgun (WGS) entry which is preliminary data.</text>
</comment>
<protein>
    <submittedName>
        <fullName evidence="1">Uncharacterized protein</fullName>
    </submittedName>
</protein>
<dbReference type="Proteomes" id="UP000037923">
    <property type="component" value="Unassembled WGS sequence"/>
</dbReference>
<dbReference type="VEuPathDB" id="TriTrypDB:LpyrH10_35_0550"/>
<proteinExistence type="predicted"/>
<organism evidence="1 2">
    <name type="scientific">Leptomonas pyrrhocoris</name>
    <name type="common">Firebug parasite</name>
    <dbReference type="NCBI Taxonomy" id="157538"/>
    <lineage>
        <taxon>Eukaryota</taxon>
        <taxon>Discoba</taxon>
        <taxon>Euglenozoa</taxon>
        <taxon>Kinetoplastea</taxon>
        <taxon>Metakinetoplastina</taxon>
        <taxon>Trypanosomatida</taxon>
        <taxon>Trypanosomatidae</taxon>
        <taxon>Leishmaniinae</taxon>
        <taxon>Leptomonas</taxon>
    </lineage>
</organism>
<dbReference type="EMBL" id="LGTL01000035">
    <property type="protein sequence ID" value="KPA73534.1"/>
    <property type="molecule type" value="Genomic_DNA"/>
</dbReference>
<dbReference type="OMA" id="DQWKIDV"/>
<keyword evidence="2" id="KW-1185">Reference proteome</keyword>
<dbReference type="AlphaFoldDB" id="A0A0N0DQU5"/>
<gene>
    <name evidence="1" type="ORF">ABB37_09840</name>
</gene>
<sequence length="476" mass="51496">MFDQWKMDLESEDHRARRDMTEKSIARYIKGDTERQVTSSSTSNAVFVSDCTCIMGASVAQPSYLCCGLSNGSVCLLNTANLSKIYLFEVDRDPRAASRDAERRGSTLRGSGSSAAQQLVAVATHMLAPSGSTATAAAAAGQLLLCMTLDSVVCVCPMDLSTVLERKKVSRSDVTKVKPYPLMKSASVRYSIVQFNPKGNRIAAVLGVAQEDGPTSPSTCSDVRHCVAVLTSTDAAVTLQSQFACEREWHTLAPPTTPTAATDAPALKLRYCGWWSADVLVCLWSNSCVQLLRAGDMAVVGECRLLRHCAADAVTSAAVSRPSGAEASESLSSNIVALVLDHNVAATFYVTSKKAVSAEAPDLKRARSELPLSLSITPTLQTYCTEEIPIREAYLFRSFSWTLLLLLESGALVFLDVETMKLSVHRAVNRLRAPDVDRYRARASLALPRHYFCVVNGKPFTAAIIEYNAAVMLKSQ</sequence>
<evidence type="ECO:0000313" key="2">
    <source>
        <dbReference type="Proteomes" id="UP000037923"/>
    </source>
</evidence>
<dbReference type="OrthoDB" id="271052at2759"/>
<reference evidence="1 2" key="1">
    <citation type="submission" date="2015-07" db="EMBL/GenBank/DDBJ databases">
        <title>High-quality genome of monoxenous trypanosomatid Leptomonas pyrrhocoris.</title>
        <authorList>
            <person name="Flegontov P."/>
            <person name="Butenko A."/>
            <person name="Firsov S."/>
            <person name="Vlcek C."/>
            <person name="Logacheva M.D."/>
            <person name="Field M."/>
            <person name="Filatov D."/>
            <person name="Flegontova O."/>
            <person name="Gerasimov E."/>
            <person name="Jackson A.P."/>
            <person name="Kelly S."/>
            <person name="Opperdoes F."/>
            <person name="O'Reilly A."/>
            <person name="Votypka J."/>
            <person name="Yurchenko V."/>
            <person name="Lukes J."/>
        </authorList>
    </citation>
    <scope>NUCLEOTIDE SEQUENCE [LARGE SCALE GENOMIC DNA]</scope>
    <source>
        <strain evidence="1">H10</strain>
    </source>
</reference>